<gene>
    <name evidence="1" type="ORF">GCM10012287_46340</name>
</gene>
<comment type="caution">
    <text evidence="1">The sequence shown here is derived from an EMBL/GenBank/DDBJ whole genome shotgun (WGS) entry which is preliminary data.</text>
</comment>
<sequence>MAHTESERCSTATQKQSEYFYVLTVQKPVDRGFAVQTSHGTATLPDGVSRQDAFTWAMEEMCNHRPEMRGGNVTFFSLEPNRL</sequence>
<protein>
    <submittedName>
        <fullName evidence="1">Uncharacterized protein</fullName>
    </submittedName>
</protein>
<name>A0ABQ2MNW3_9ACTN</name>
<accession>A0ABQ2MNW3</accession>
<proteinExistence type="predicted"/>
<dbReference type="RefSeq" id="WP_189039134.1">
    <property type="nucleotide sequence ID" value="NZ_BMMP01000016.1"/>
</dbReference>
<dbReference type="EMBL" id="BMMP01000016">
    <property type="protein sequence ID" value="GGO55321.1"/>
    <property type="molecule type" value="Genomic_DNA"/>
</dbReference>
<organism evidence="1 2">
    <name type="scientific">Streptomyces daqingensis</name>
    <dbReference type="NCBI Taxonomy" id="1472640"/>
    <lineage>
        <taxon>Bacteria</taxon>
        <taxon>Bacillati</taxon>
        <taxon>Actinomycetota</taxon>
        <taxon>Actinomycetes</taxon>
        <taxon>Kitasatosporales</taxon>
        <taxon>Streptomycetaceae</taxon>
        <taxon>Streptomyces</taxon>
    </lineage>
</organism>
<evidence type="ECO:0000313" key="1">
    <source>
        <dbReference type="EMBL" id="GGO55321.1"/>
    </source>
</evidence>
<evidence type="ECO:0000313" key="2">
    <source>
        <dbReference type="Proteomes" id="UP000631535"/>
    </source>
</evidence>
<reference evidence="2" key="1">
    <citation type="journal article" date="2019" name="Int. J. Syst. Evol. Microbiol.">
        <title>The Global Catalogue of Microorganisms (GCM) 10K type strain sequencing project: providing services to taxonomists for standard genome sequencing and annotation.</title>
        <authorList>
            <consortium name="The Broad Institute Genomics Platform"/>
            <consortium name="The Broad Institute Genome Sequencing Center for Infectious Disease"/>
            <person name="Wu L."/>
            <person name="Ma J."/>
        </authorList>
    </citation>
    <scope>NUCLEOTIDE SEQUENCE [LARGE SCALE GENOMIC DNA]</scope>
    <source>
        <strain evidence="2">CGMCC 4.7178</strain>
    </source>
</reference>
<keyword evidence="2" id="KW-1185">Reference proteome</keyword>
<dbReference type="Proteomes" id="UP000631535">
    <property type="component" value="Unassembled WGS sequence"/>
</dbReference>